<dbReference type="InterPro" id="IPR022630">
    <property type="entry name" value="S-AdoMet_synt_C"/>
</dbReference>
<evidence type="ECO:0000256" key="6">
    <source>
        <dbReference type="ARBA" id="ARBA00022842"/>
    </source>
</evidence>
<dbReference type="Gene3D" id="3.30.300.10">
    <property type="match status" value="1"/>
</dbReference>
<proteinExistence type="predicted"/>
<feature type="domain" description="S-adenosylmethionine synthetase C-terminal" evidence="8">
    <location>
        <begin position="1"/>
        <end position="79"/>
    </location>
</feature>
<dbReference type="AlphaFoldDB" id="A0ABD6IEP4"/>
<keyword evidence="4" id="KW-0547">Nucleotide-binding</keyword>
<dbReference type="GO" id="GO:0046872">
    <property type="term" value="F:metal ion binding"/>
    <property type="evidence" value="ECO:0007669"/>
    <property type="project" value="UniProtKB-KW"/>
</dbReference>
<evidence type="ECO:0000313" key="9">
    <source>
        <dbReference type="EMBL" id="MXR44114.1"/>
    </source>
</evidence>
<keyword evidence="2" id="KW-0808">Transferase</keyword>
<dbReference type="RefSeq" id="WP_160615103.1">
    <property type="nucleotide sequence ID" value="NZ_QQQW01000113.1"/>
</dbReference>
<dbReference type="GO" id="GO:0016740">
    <property type="term" value="F:transferase activity"/>
    <property type="evidence" value="ECO:0007669"/>
    <property type="project" value="UniProtKB-KW"/>
</dbReference>
<evidence type="ECO:0000256" key="2">
    <source>
        <dbReference type="ARBA" id="ARBA00022679"/>
    </source>
</evidence>
<keyword evidence="7" id="KW-0630">Potassium</keyword>
<dbReference type="GO" id="GO:0005524">
    <property type="term" value="F:ATP binding"/>
    <property type="evidence" value="ECO:0007669"/>
    <property type="project" value="UniProtKB-KW"/>
</dbReference>
<name>A0ABD6IEP4_MESHY</name>
<feature type="non-terminal residue" evidence="9">
    <location>
        <position position="79"/>
    </location>
</feature>
<accession>A0ABD6IEP4</accession>
<dbReference type="SUPFAM" id="SSF55973">
    <property type="entry name" value="S-adenosylmethionine synthetase"/>
    <property type="match status" value="1"/>
</dbReference>
<evidence type="ECO:0000313" key="10">
    <source>
        <dbReference type="Proteomes" id="UP001193384"/>
    </source>
</evidence>
<dbReference type="InterPro" id="IPR022636">
    <property type="entry name" value="S-AdoMet_synthetase_sfam"/>
</dbReference>
<dbReference type="PANTHER" id="PTHR11964">
    <property type="entry name" value="S-ADENOSYLMETHIONINE SYNTHETASE"/>
    <property type="match status" value="1"/>
</dbReference>
<organism evidence="9 10">
    <name type="scientific">Mesomycoplasma hyorhinis</name>
    <name type="common">Mycoplasma hyorhinis</name>
    <dbReference type="NCBI Taxonomy" id="2100"/>
    <lineage>
        <taxon>Bacteria</taxon>
        <taxon>Bacillati</taxon>
        <taxon>Mycoplasmatota</taxon>
        <taxon>Mycoplasmoidales</taxon>
        <taxon>Metamycoplasmataceae</taxon>
        <taxon>Mesomycoplasma</taxon>
    </lineage>
</organism>
<evidence type="ECO:0000256" key="3">
    <source>
        <dbReference type="ARBA" id="ARBA00022723"/>
    </source>
</evidence>
<keyword evidence="5" id="KW-0067">ATP-binding</keyword>
<evidence type="ECO:0000256" key="7">
    <source>
        <dbReference type="ARBA" id="ARBA00022958"/>
    </source>
</evidence>
<dbReference type="GO" id="GO:0006730">
    <property type="term" value="P:one-carbon metabolic process"/>
    <property type="evidence" value="ECO:0007669"/>
    <property type="project" value="UniProtKB-KW"/>
</dbReference>
<protein>
    <submittedName>
        <fullName evidence="9">Methionine adenosyltransferase</fullName>
    </submittedName>
</protein>
<comment type="caution">
    <text evidence="9">The sequence shown here is derived from an EMBL/GenBank/DDBJ whole genome shotgun (WGS) entry which is preliminary data.</text>
</comment>
<dbReference type="Pfam" id="PF02773">
    <property type="entry name" value="S-AdoMet_synt_C"/>
    <property type="match status" value="1"/>
</dbReference>
<keyword evidence="1" id="KW-0554">One-carbon metabolism</keyword>
<evidence type="ECO:0000256" key="5">
    <source>
        <dbReference type="ARBA" id="ARBA00022840"/>
    </source>
</evidence>
<keyword evidence="3" id="KW-0479">Metal-binding</keyword>
<dbReference type="EMBL" id="QQQW01000113">
    <property type="protein sequence ID" value="MXR44114.1"/>
    <property type="molecule type" value="Genomic_DNA"/>
</dbReference>
<evidence type="ECO:0000256" key="1">
    <source>
        <dbReference type="ARBA" id="ARBA00022563"/>
    </source>
</evidence>
<dbReference type="Proteomes" id="UP001193384">
    <property type="component" value="Unassembled WGS sequence"/>
</dbReference>
<evidence type="ECO:0000256" key="4">
    <source>
        <dbReference type="ARBA" id="ARBA00022741"/>
    </source>
</evidence>
<evidence type="ECO:0000259" key="8">
    <source>
        <dbReference type="Pfam" id="PF02773"/>
    </source>
</evidence>
<feature type="non-terminal residue" evidence="9">
    <location>
        <position position="1"/>
    </location>
</feature>
<sequence>GAYIARWIAKNLVAAKIADEIEIQFSYTIGNEYPELINITSVKNAKLPNTKIIEVIKKVFDLRLVSLISELDLQKPIYR</sequence>
<reference evidence="9 10" key="1">
    <citation type="submission" date="2018-07" db="EMBL/GenBank/DDBJ databases">
        <title>Genetic characterization of Mycoplasma hyopneumoniae, M. hyorhinis and M. flocculare isolates through whole genome sequencing analysis: comparative analysis of sequence types and putative genes involved in virulence.</title>
        <authorList>
            <person name="Fourour S."/>
            <person name="Lucas P."/>
            <person name="Touzain F."/>
            <person name="Tocqueville V."/>
            <person name="Kempf I."/>
            <person name="Marois-Crehan C."/>
        </authorList>
    </citation>
    <scope>NUCLEOTIDE SEQUENCE [LARGE SCALE GENOMIC DNA]</scope>
    <source>
        <strain evidence="9 10">MHR389</strain>
    </source>
</reference>
<gene>
    <name evidence="9" type="ORF">DR101_04270</name>
</gene>
<dbReference type="InterPro" id="IPR002133">
    <property type="entry name" value="S-AdoMet_synthetase"/>
</dbReference>
<keyword evidence="6" id="KW-0460">Magnesium</keyword>